<proteinExistence type="inferred from homology"/>
<evidence type="ECO:0000256" key="1">
    <source>
        <dbReference type="ARBA" id="ARBA00001971"/>
    </source>
</evidence>
<dbReference type="PANTHER" id="PTHR24305">
    <property type="entry name" value="CYTOCHROME P450"/>
    <property type="match status" value="1"/>
</dbReference>
<keyword evidence="3" id="KW-0479">Metal-binding</keyword>
<dbReference type="Gene3D" id="1.10.630.10">
    <property type="entry name" value="Cytochrome P450"/>
    <property type="match status" value="1"/>
</dbReference>
<comment type="cofactor">
    <cofactor evidence="1">
        <name>heme</name>
        <dbReference type="ChEBI" id="CHEBI:30413"/>
    </cofactor>
</comment>
<organism evidence="4 5">
    <name type="scientific">Roseateles aquae</name>
    <dbReference type="NCBI Taxonomy" id="3077235"/>
    <lineage>
        <taxon>Bacteria</taxon>
        <taxon>Pseudomonadati</taxon>
        <taxon>Pseudomonadota</taxon>
        <taxon>Betaproteobacteria</taxon>
        <taxon>Burkholderiales</taxon>
        <taxon>Sphaerotilaceae</taxon>
        <taxon>Roseateles</taxon>
    </lineage>
</organism>
<dbReference type="InterPro" id="IPR017972">
    <property type="entry name" value="Cyt_P450_CS"/>
</dbReference>
<dbReference type="EMBL" id="JAVXZY010000011">
    <property type="protein sequence ID" value="MDT9001819.1"/>
    <property type="molecule type" value="Genomic_DNA"/>
</dbReference>
<evidence type="ECO:0000313" key="4">
    <source>
        <dbReference type="EMBL" id="MDT9001819.1"/>
    </source>
</evidence>
<comment type="caution">
    <text evidence="4">The sequence shown here is derived from an EMBL/GenBank/DDBJ whole genome shotgun (WGS) entry which is preliminary data.</text>
</comment>
<dbReference type="RefSeq" id="WP_315652702.1">
    <property type="nucleotide sequence ID" value="NZ_JAVXZY010000011.1"/>
</dbReference>
<comment type="similarity">
    <text evidence="2 3">Belongs to the cytochrome P450 family.</text>
</comment>
<name>A0ABU3PGU3_9BURK</name>
<dbReference type="PRINTS" id="PR00463">
    <property type="entry name" value="EP450I"/>
</dbReference>
<keyword evidence="5" id="KW-1185">Reference proteome</keyword>
<dbReference type="Proteomes" id="UP001246372">
    <property type="component" value="Unassembled WGS sequence"/>
</dbReference>
<evidence type="ECO:0000256" key="2">
    <source>
        <dbReference type="ARBA" id="ARBA00010617"/>
    </source>
</evidence>
<dbReference type="InterPro" id="IPR036396">
    <property type="entry name" value="Cyt_P450_sf"/>
</dbReference>
<dbReference type="PROSITE" id="PS00086">
    <property type="entry name" value="CYTOCHROME_P450"/>
    <property type="match status" value="1"/>
</dbReference>
<keyword evidence="3" id="KW-0560">Oxidoreductase</keyword>
<dbReference type="PRINTS" id="PR00385">
    <property type="entry name" value="P450"/>
</dbReference>
<dbReference type="InterPro" id="IPR001128">
    <property type="entry name" value="Cyt_P450"/>
</dbReference>
<keyword evidence="3" id="KW-0408">Iron</keyword>
<sequence>MNTISTEPGATALRRYEDLPSPPALPIVGHLLSLDRPRLHQQMEAWARQYGPLYRLRLGRFRLMVVGEHKLVAQVLRDRPDGFRRTERLGMIWTEMGLPVGVFGANGEAWARQRRMVMASFDPAHVRHYFPSMLKVAERLRRRWQGMAERGEAIQLQPELMRYTVDTIAGLAFGAEVNTLESDEDIIQQHLDKIFPALFRRILTPLPTWRWWPSQADRELKQSIPAVLAAVDGFIAAARARMAADPARREQPANLLEAMIKAADEPGSGIQDGDVAGNVLTMLLAGEDTTANSLAWLIELLWQHPECLARLEQELATELTGSEAPTLEQLGRLDYLEACIHESMRLKPVAPQIPLQALRDTQIGDVQVRAGQIVISLMRSDSVSEQHLKDASRFLPERWLSAGGDSGESAAPGLQASAAKRIAMPFGAGPRICPGRYLALLEMKLAMATLLRHFRIGSVDTPDGQAAAELLAFTMTPVGLSMRLKPR</sequence>
<reference evidence="4" key="1">
    <citation type="submission" date="2023-09" db="EMBL/GenBank/DDBJ databases">
        <title>Paucibacter sp. APW11 Genome sequencing and assembly.</title>
        <authorList>
            <person name="Kim I."/>
        </authorList>
    </citation>
    <scope>NUCLEOTIDE SEQUENCE</scope>
    <source>
        <strain evidence="4">APW11</strain>
    </source>
</reference>
<dbReference type="PANTHER" id="PTHR24305:SF166">
    <property type="entry name" value="CYTOCHROME P450 12A4, MITOCHONDRIAL-RELATED"/>
    <property type="match status" value="1"/>
</dbReference>
<accession>A0ABU3PGU3</accession>
<dbReference type="SUPFAM" id="SSF48264">
    <property type="entry name" value="Cytochrome P450"/>
    <property type="match status" value="1"/>
</dbReference>
<dbReference type="Pfam" id="PF00067">
    <property type="entry name" value="p450"/>
    <property type="match status" value="1"/>
</dbReference>
<gene>
    <name evidence="4" type="ORF">RQP53_21260</name>
</gene>
<keyword evidence="3" id="KW-0349">Heme</keyword>
<keyword evidence="3" id="KW-0503">Monooxygenase</keyword>
<dbReference type="InterPro" id="IPR050121">
    <property type="entry name" value="Cytochrome_P450_monoxygenase"/>
</dbReference>
<dbReference type="InterPro" id="IPR002401">
    <property type="entry name" value="Cyt_P450_E_grp-I"/>
</dbReference>
<protein>
    <submittedName>
        <fullName evidence="4">Cytochrome P450</fullName>
    </submittedName>
</protein>
<evidence type="ECO:0000256" key="3">
    <source>
        <dbReference type="RuleBase" id="RU000461"/>
    </source>
</evidence>
<evidence type="ECO:0000313" key="5">
    <source>
        <dbReference type="Proteomes" id="UP001246372"/>
    </source>
</evidence>